<feature type="domain" description="Ketosynthase family 3 (KS3)" evidence="5">
    <location>
        <begin position="16"/>
        <end position="420"/>
    </location>
</feature>
<dbReference type="NCBIfam" id="NF005589">
    <property type="entry name" value="PRK07314.1"/>
    <property type="match status" value="1"/>
</dbReference>
<protein>
    <submittedName>
        <fullName evidence="6">Beta-ketoacyl-[acyl-carrier-protein] synthase family protein</fullName>
    </submittedName>
</protein>
<dbReference type="InterPro" id="IPR020841">
    <property type="entry name" value="PKS_Beta-ketoAc_synthase_dom"/>
</dbReference>
<accession>A0ABW0ADC7</accession>
<dbReference type="Pfam" id="PF02801">
    <property type="entry name" value="Ketoacyl-synt_C"/>
    <property type="match status" value="1"/>
</dbReference>
<organism evidence="6 7">
    <name type="scientific">Streptomyces amakusaensis</name>
    <dbReference type="NCBI Taxonomy" id="67271"/>
    <lineage>
        <taxon>Bacteria</taxon>
        <taxon>Bacillati</taxon>
        <taxon>Actinomycetota</taxon>
        <taxon>Actinomycetes</taxon>
        <taxon>Kitasatosporales</taxon>
        <taxon>Streptomycetaceae</taxon>
        <taxon>Streptomyces</taxon>
    </lineage>
</organism>
<dbReference type="InterPro" id="IPR014031">
    <property type="entry name" value="Ketoacyl_synth_C"/>
</dbReference>
<dbReference type="InterPro" id="IPR000794">
    <property type="entry name" value="Beta-ketoacyl_synthase"/>
</dbReference>
<dbReference type="Proteomes" id="UP001596160">
    <property type="component" value="Unassembled WGS sequence"/>
</dbReference>
<comment type="similarity">
    <text evidence="1 4">Belongs to the thiolase-like superfamily. Beta-ketoacyl-ACP synthases family.</text>
</comment>
<dbReference type="PANTHER" id="PTHR11712">
    <property type="entry name" value="POLYKETIDE SYNTHASE-RELATED"/>
    <property type="match status" value="1"/>
</dbReference>
<dbReference type="EMBL" id="JBHSKP010000001">
    <property type="protein sequence ID" value="MFC5150350.1"/>
    <property type="molecule type" value="Genomic_DNA"/>
</dbReference>
<keyword evidence="3" id="KW-0012">Acyltransferase</keyword>
<dbReference type="Gene3D" id="3.40.47.10">
    <property type="match status" value="1"/>
</dbReference>
<dbReference type="PROSITE" id="PS00606">
    <property type="entry name" value="KS3_1"/>
    <property type="match status" value="1"/>
</dbReference>
<name>A0ABW0ADC7_9ACTN</name>
<evidence type="ECO:0000256" key="4">
    <source>
        <dbReference type="RuleBase" id="RU003694"/>
    </source>
</evidence>
<dbReference type="SMART" id="SM00825">
    <property type="entry name" value="PKS_KS"/>
    <property type="match status" value="1"/>
</dbReference>
<dbReference type="PROSITE" id="PS52004">
    <property type="entry name" value="KS3_2"/>
    <property type="match status" value="1"/>
</dbReference>
<keyword evidence="2 4" id="KW-0808">Transferase</keyword>
<dbReference type="SUPFAM" id="SSF53901">
    <property type="entry name" value="Thiolase-like"/>
    <property type="match status" value="2"/>
</dbReference>
<evidence type="ECO:0000256" key="1">
    <source>
        <dbReference type="ARBA" id="ARBA00008467"/>
    </source>
</evidence>
<dbReference type="CDD" id="cd00834">
    <property type="entry name" value="KAS_I_II"/>
    <property type="match status" value="1"/>
</dbReference>
<reference evidence="7" key="1">
    <citation type="journal article" date="2019" name="Int. J. Syst. Evol. Microbiol.">
        <title>The Global Catalogue of Microorganisms (GCM) 10K type strain sequencing project: providing services to taxonomists for standard genome sequencing and annotation.</title>
        <authorList>
            <consortium name="The Broad Institute Genomics Platform"/>
            <consortium name="The Broad Institute Genome Sequencing Center for Infectious Disease"/>
            <person name="Wu L."/>
            <person name="Ma J."/>
        </authorList>
    </citation>
    <scope>NUCLEOTIDE SEQUENCE [LARGE SCALE GENOMIC DNA]</scope>
    <source>
        <strain evidence="7">PCU 266</strain>
    </source>
</reference>
<evidence type="ECO:0000313" key="7">
    <source>
        <dbReference type="Proteomes" id="UP001596160"/>
    </source>
</evidence>
<dbReference type="Pfam" id="PF00109">
    <property type="entry name" value="ketoacyl-synt"/>
    <property type="match status" value="1"/>
</dbReference>
<comment type="caution">
    <text evidence="6">The sequence shown here is derived from an EMBL/GenBank/DDBJ whole genome shotgun (WGS) entry which is preliminary data.</text>
</comment>
<dbReference type="InterPro" id="IPR018201">
    <property type="entry name" value="Ketoacyl_synth_AS"/>
</dbReference>
<keyword evidence="7" id="KW-1185">Reference proteome</keyword>
<dbReference type="PANTHER" id="PTHR11712:SF347">
    <property type="entry name" value="BETA KETOACYL-ACYL CARRIER PROTEIN SYNTHASE"/>
    <property type="match status" value="1"/>
</dbReference>
<dbReference type="InterPro" id="IPR014030">
    <property type="entry name" value="Ketoacyl_synth_N"/>
</dbReference>
<evidence type="ECO:0000256" key="2">
    <source>
        <dbReference type="ARBA" id="ARBA00022679"/>
    </source>
</evidence>
<evidence type="ECO:0000259" key="5">
    <source>
        <dbReference type="PROSITE" id="PS52004"/>
    </source>
</evidence>
<proteinExistence type="inferred from homology"/>
<evidence type="ECO:0000313" key="6">
    <source>
        <dbReference type="EMBL" id="MFC5150350.1"/>
    </source>
</evidence>
<gene>
    <name evidence="6" type="ORF">ACFPRH_01220</name>
</gene>
<sequence>MTGATTRTIRTTRAERYDVAVTGLGLLTPAGIGVAANEARVWSGESTATRDEALAGLPVDFSCRVPGFDPVALLGRRNALRMDRVSQLGVAAARQAVADAGLDPAAWDGARVGVVIGTSFGGAASFEREYDSFVQGGASVVSPQLMVKAPVNMTAGYIAMDCQALGPNQVVSSACASGTTAIGYGRMLLESGACDIVLAGGAEAALTPTGMASLYRMGALSRRGHAPAEASRPFDADRDGFVAGEGAGVLVLERLADARARRARIHARISGFGASADGHHPSAPHPGGEGAERAVRAALADACLPAREVAHVNAHGTSTPLNDVTESRMIGRVFGERPPAVTSAKGVIGHLIGAAGAVEAAYTVLAVARGSVPPTANLGGVDPEIEADVVAKEARPTAIGAAVSNSFGFGGQNAVVVVTAA</sequence>
<evidence type="ECO:0000256" key="3">
    <source>
        <dbReference type="ARBA" id="ARBA00023315"/>
    </source>
</evidence>
<dbReference type="InterPro" id="IPR016039">
    <property type="entry name" value="Thiolase-like"/>
</dbReference>
<dbReference type="RefSeq" id="WP_344472371.1">
    <property type="nucleotide sequence ID" value="NZ_BAAASB010000002.1"/>
</dbReference>